<gene>
    <name evidence="1" type="ORF">VL23_21450</name>
</gene>
<evidence type="ECO:0000313" key="1">
    <source>
        <dbReference type="EMBL" id="KOO70237.1"/>
    </source>
</evidence>
<sequence length="105" mass="11546">MIVGTFYRSWGPRGGDGFLGGTAPDGDNDGRAKIMNVPRRVYIQVYVMRDAVDVQYVASVLSGQDGVWRLQGIDRTRKYRVIGTDLAAGVNSAIQDWVVPAKMEP</sequence>
<protein>
    <recommendedName>
        <fullName evidence="3">Transmembrane protein</fullName>
    </recommendedName>
</protein>
<evidence type="ECO:0000313" key="2">
    <source>
        <dbReference type="Proteomes" id="UP000037632"/>
    </source>
</evidence>
<proteinExistence type="predicted"/>
<dbReference type="AlphaFoldDB" id="A0AB34TD71"/>
<comment type="caution">
    <text evidence="1">The sequence shown here is derived from an EMBL/GenBank/DDBJ whole genome shotgun (WGS) entry which is preliminary data.</text>
</comment>
<reference evidence="1 2" key="1">
    <citation type="journal article" date="2015" name="Antimicrob. Agents Chemother.">
        <title>Whole-Genome Sequencing Identifies Emergence of a Quinolone Resistance Mutation in a Case of Stenotrophomonas maltophilia Bacteremia.</title>
        <authorList>
            <person name="Pak T.R."/>
            <person name="Altman D.R."/>
            <person name="Attie O."/>
            <person name="Sebra R."/>
            <person name="Hamula C.L."/>
            <person name="Lewis M."/>
            <person name="Deikus G."/>
            <person name="Newman L.C."/>
            <person name="Fang G."/>
            <person name="Hand J."/>
            <person name="Papel G."/>
            <person name="Wallach F."/>
            <person name="Schadt E.E."/>
            <person name="Huprikar S."/>
            <person name="van Bakel H."/>
            <person name="Kasarskis A."/>
            <person name="Bashir A."/>
        </authorList>
    </citation>
    <scope>NUCLEOTIDE SEQUENCE [LARGE SCALE GENOMIC DNA]</scope>
    <source>
        <strain evidence="1 2">ISMMS6</strain>
    </source>
</reference>
<dbReference type="RefSeq" id="WP_041863279.1">
    <property type="nucleotide sequence ID" value="NZ_JZIW01000010.1"/>
</dbReference>
<dbReference type="EMBL" id="JZIW01000010">
    <property type="protein sequence ID" value="KOO70237.1"/>
    <property type="molecule type" value="Genomic_DNA"/>
</dbReference>
<dbReference type="Proteomes" id="UP000037632">
    <property type="component" value="Unassembled WGS sequence"/>
</dbReference>
<accession>A0AB34TD71</accession>
<name>A0AB34TD71_STEMA</name>
<evidence type="ECO:0008006" key="3">
    <source>
        <dbReference type="Google" id="ProtNLM"/>
    </source>
</evidence>
<organism evidence="1 2">
    <name type="scientific">Stenotrophomonas maltophilia</name>
    <name type="common">Pseudomonas maltophilia</name>
    <name type="synonym">Xanthomonas maltophilia</name>
    <dbReference type="NCBI Taxonomy" id="40324"/>
    <lineage>
        <taxon>Bacteria</taxon>
        <taxon>Pseudomonadati</taxon>
        <taxon>Pseudomonadota</taxon>
        <taxon>Gammaproteobacteria</taxon>
        <taxon>Lysobacterales</taxon>
        <taxon>Lysobacteraceae</taxon>
        <taxon>Stenotrophomonas</taxon>
        <taxon>Stenotrophomonas maltophilia group</taxon>
    </lineage>
</organism>